<dbReference type="AlphaFoldDB" id="A0A498K236"/>
<feature type="compositionally biased region" description="Basic and acidic residues" evidence="1">
    <location>
        <begin position="32"/>
        <end position="46"/>
    </location>
</feature>
<evidence type="ECO:0000256" key="1">
    <source>
        <dbReference type="SAM" id="MobiDB-lite"/>
    </source>
</evidence>
<comment type="caution">
    <text evidence="2">The sequence shown here is derived from an EMBL/GenBank/DDBJ whole genome shotgun (WGS) entry which is preliminary data.</text>
</comment>
<gene>
    <name evidence="2" type="ORF">DVH24_030485</name>
</gene>
<protein>
    <submittedName>
        <fullName evidence="2">Uncharacterized protein</fullName>
    </submittedName>
</protein>
<accession>A0A498K236</accession>
<sequence length="241" mass="27336">MIHRTFRSAPVIGRVQKCVAMFHRAIGGQAEAHAKAKSESVQEQKRGTRNRRIHHKAIEPKIRGDVTKKPESRGEVIRMGRASLVDDPVCGVAQGKKDFEAELAAAKLKYGPCGVCGKEKDHRLADCPYKKHIPNPLEVTVLDGRYGIVCKCCGQPGGHPGRRGWTGRAILKFCSHCIVWGEHWTADCPCVEPDEVEKWRKDIKEVECYCLREEPEKEEFLDLEPYFRAVQRKDEENEYDA</sequence>
<evidence type="ECO:0000313" key="3">
    <source>
        <dbReference type="Proteomes" id="UP000290289"/>
    </source>
</evidence>
<dbReference type="EMBL" id="RDQH01000331">
    <property type="protein sequence ID" value="RXH99994.1"/>
    <property type="molecule type" value="Genomic_DNA"/>
</dbReference>
<organism evidence="2 3">
    <name type="scientific">Malus domestica</name>
    <name type="common">Apple</name>
    <name type="synonym">Pyrus malus</name>
    <dbReference type="NCBI Taxonomy" id="3750"/>
    <lineage>
        <taxon>Eukaryota</taxon>
        <taxon>Viridiplantae</taxon>
        <taxon>Streptophyta</taxon>
        <taxon>Embryophyta</taxon>
        <taxon>Tracheophyta</taxon>
        <taxon>Spermatophyta</taxon>
        <taxon>Magnoliopsida</taxon>
        <taxon>eudicotyledons</taxon>
        <taxon>Gunneridae</taxon>
        <taxon>Pentapetalae</taxon>
        <taxon>rosids</taxon>
        <taxon>fabids</taxon>
        <taxon>Rosales</taxon>
        <taxon>Rosaceae</taxon>
        <taxon>Amygdaloideae</taxon>
        <taxon>Maleae</taxon>
        <taxon>Malus</taxon>
    </lineage>
</organism>
<dbReference type="Proteomes" id="UP000290289">
    <property type="component" value="Chromosome 5"/>
</dbReference>
<name>A0A498K236_MALDO</name>
<feature type="region of interest" description="Disordered" evidence="1">
    <location>
        <begin position="31"/>
        <end position="50"/>
    </location>
</feature>
<reference evidence="2 3" key="1">
    <citation type="submission" date="2018-10" db="EMBL/GenBank/DDBJ databases">
        <title>A high-quality apple genome assembly.</title>
        <authorList>
            <person name="Hu J."/>
        </authorList>
    </citation>
    <scope>NUCLEOTIDE SEQUENCE [LARGE SCALE GENOMIC DNA]</scope>
    <source>
        <strain evidence="3">cv. HFTH1</strain>
        <tissue evidence="2">Young leaf</tissue>
    </source>
</reference>
<proteinExistence type="predicted"/>
<keyword evidence="3" id="KW-1185">Reference proteome</keyword>
<evidence type="ECO:0000313" key="2">
    <source>
        <dbReference type="EMBL" id="RXH99994.1"/>
    </source>
</evidence>